<evidence type="ECO:0000256" key="1">
    <source>
        <dbReference type="SAM" id="Phobius"/>
    </source>
</evidence>
<dbReference type="RefSeq" id="WP_311424104.1">
    <property type="nucleotide sequence ID" value="NZ_JAVREH010000025.1"/>
</dbReference>
<feature type="transmembrane region" description="Helical" evidence="1">
    <location>
        <begin position="209"/>
        <end position="229"/>
    </location>
</feature>
<evidence type="ECO:0000313" key="3">
    <source>
        <dbReference type="Proteomes" id="UP001183176"/>
    </source>
</evidence>
<keyword evidence="1" id="KW-0472">Membrane</keyword>
<sequence length="317" mass="34168">MIPDKQLPITGADDSERIAATRRGMHDRLASLPMLGPDDARPRFDSGDTMPLRVEFVRQLKRRRTQLVALLLLLLPLIMALAFKVGGSGGNDRGGAALVGLATEGAGNFALFTEFAAVGFLLVVLVAMFCGDTIASEASWSSLRYLLAMPIPRARLLRQKLLVALAFCFGVNLLLPAWAYVLGGVFFGWGPAKSPFGGSFSYSDTAQRMVIVVVYASLQALVVAGLAFLLSVLTDAPLAAVGGATFLVVVSNILDSITALDPYRMVLPTHFQYSWLDALTPSISWQDMIRGTALAAIYSAIFFTAAWTRFARKDITS</sequence>
<dbReference type="EMBL" id="JAVREH010000025">
    <property type="protein sequence ID" value="MDT0262957.1"/>
    <property type="molecule type" value="Genomic_DNA"/>
</dbReference>
<feature type="transmembrane region" description="Helical" evidence="1">
    <location>
        <begin position="236"/>
        <end position="254"/>
    </location>
</feature>
<keyword evidence="1" id="KW-0812">Transmembrane</keyword>
<reference evidence="3" key="1">
    <citation type="submission" date="2023-07" db="EMBL/GenBank/DDBJ databases">
        <title>30 novel species of actinomycetes from the DSMZ collection.</title>
        <authorList>
            <person name="Nouioui I."/>
        </authorList>
    </citation>
    <scope>NUCLEOTIDE SEQUENCE [LARGE SCALE GENOMIC DNA]</scope>
    <source>
        <strain evidence="3">DSM 44399</strain>
    </source>
</reference>
<dbReference type="PANTHER" id="PTHR37305">
    <property type="entry name" value="INTEGRAL MEMBRANE PROTEIN-RELATED"/>
    <property type="match status" value="1"/>
</dbReference>
<accession>A0ABU2JDF3</accession>
<keyword evidence="3" id="KW-1185">Reference proteome</keyword>
<gene>
    <name evidence="2" type="ORF">RM423_16300</name>
</gene>
<feature type="transmembrane region" description="Helical" evidence="1">
    <location>
        <begin position="161"/>
        <end position="189"/>
    </location>
</feature>
<dbReference type="PANTHER" id="PTHR37305:SF1">
    <property type="entry name" value="MEMBRANE PROTEIN"/>
    <property type="match status" value="1"/>
</dbReference>
<dbReference type="Pfam" id="PF12730">
    <property type="entry name" value="ABC2_membrane_4"/>
    <property type="match status" value="1"/>
</dbReference>
<feature type="transmembrane region" description="Helical" evidence="1">
    <location>
        <begin position="115"/>
        <end position="140"/>
    </location>
</feature>
<evidence type="ECO:0000313" key="2">
    <source>
        <dbReference type="EMBL" id="MDT0262957.1"/>
    </source>
</evidence>
<dbReference type="Proteomes" id="UP001183176">
    <property type="component" value="Unassembled WGS sequence"/>
</dbReference>
<organism evidence="2 3">
    <name type="scientific">Jatrophihabitans lederbergiae</name>
    <dbReference type="NCBI Taxonomy" id="3075547"/>
    <lineage>
        <taxon>Bacteria</taxon>
        <taxon>Bacillati</taxon>
        <taxon>Actinomycetota</taxon>
        <taxon>Actinomycetes</taxon>
        <taxon>Jatrophihabitantales</taxon>
        <taxon>Jatrophihabitantaceae</taxon>
        <taxon>Jatrophihabitans</taxon>
    </lineage>
</organism>
<keyword evidence="1" id="KW-1133">Transmembrane helix</keyword>
<protein>
    <submittedName>
        <fullName evidence="2">ABC transporter permease</fullName>
    </submittedName>
</protein>
<feature type="transmembrane region" description="Helical" evidence="1">
    <location>
        <begin position="288"/>
        <end position="307"/>
    </location>
</feature>
<proteinExistence type="predicted"/>
<comment type="caution">
    <text evidence="2">The sequence shown here is derived from an EMBL/GenBank/DDBJ whole genome shotgun (WGS) entry which is preliminary data.</text>
</comment>
<name>A0ABU2JDF3_9ACTN</name>
<feature type="transmembrane region" description="Helical" evidence="1">
    <location>
        <begin position="67"/>
        <end position="85"/>
    </location>
</feature>